<feature type="transmembrane region" description="Helical" evidence="10">
    <location>
        <begin position="12"/>
        <end position="37"/>
    </location>
</feature>
<name>A0A3R9YL92_9ENTE</name>
<comment type="caution">
    <text evidence="11">The sequence shown here is derived from an EMBL/GenBank/DDBJ whole genome shotgun (WGS) entry which is preliminary data.</text>
</comment>
<sequence length="453" mass="49798">MKKVTNKQPLHVRFSTVQLITMSFLLVVLIGTCLLSLPIATVSGKSSGLDALFVATSCVCVTGLTTVNTAAHWSLFGKIVMMCLIEIGGMSFMLMTLILAMVTRKKINLHTRLILKDSLNLGNQGGVLKLGLYVVKFSFTVQLIGAILLFKAFYPKFGLQKGLFYSIFHAVSAFCNAGFDLFGNSLEGFQTQPYVLMVISLLIISGGIGFVVWRDLFQWFYDRRLMLHTRLSLIVTLSLLVGGFAVFLLLEGNLSAYKDSLTPFQRVVNTFFLAVTPRTAGFNSIPYTELSQASLLITMGLMFIGGNSGSTAGGLKTSTLGVLILHAWSTIQGKEATVFHERTISRQIVLRAFALFFLCTFMAIFAIEILTITETIPTGYGIEYIAFEVFSAFGTVGVTLGLTPHLTLLGKIVIMLLMFIGRVGVYTFLLSIAKKQRAKESLIRFPEEHIMIG</sequence>
<evidence type="ECO:0000313" key="11">
    <source>
        <dbReference type="EMBL" id="RST90258.1"/>
    </source>
</evidence>
<comment type="subcellular location">
    <subcellularLocation>
        <location evidence="1">Cell membrane</location>
        <topology evidence="1">Multi-pass membrane protein</topology>
    </subcellularLocation>
</comment>
<feature type="transmembrane region" description="Helical" evidence="10">
    <location>
        <begin position="49"/>
        <end position="67"/>
    </location>
</feature>
<evidence type="ECO:0000256" key="2">
    <source>
        <dbReference type="ARBA" id="ARBA00022448"/>
    </source>
</evidence>
<dbReference type="InterPro" id="IPR004772">
    <property type="entry name" value="TrkH"/>
</dbReference>
<keyword evidence="5 10" id="KW-0812">Transmembrane</keyword>
<keyword evidence="4" id="KW-0633">Potassium transport</keyword>
<keyword evidence="12" id="KW-1185">Reference proteome</keyword>
<reference evidence="11 12" key="1">
    <citation type="submission" date="2018-03" db="EMBL/GenBank/DDBJ databases">
        <authorList>
            <person name="Gulvik C.A."/>
        </authorList>
    </citation>
    <scope>NUCLEOTIDE SEQUENCE [LARGE SCALE GENOMIC DNA]</scope>
    <source>
        <strain evidence="11 12">JCM 31581</strain>
    </source>
</reference>
<dbReference type="Pfam" id="PF02386">
    <property type="entry name" value="TrkH"/>
    <property type="match status" value="1"/>
</dbReference>
<feature type="transmembrane region" description="Helical" evidence="10">
    <location>
        <begin position="348"/>
        <end position="372"/>
    </location>
</feature>
<dbReference type="PANTHER" id="PTHR32024:SF1">
    <property type="entry name" value="KTR SYSTEM POTASSIUM UPTAKE PROTEIN B"/>
    <property type="match status" value="1"/>
</dbReference>
<evidence type="ECO:0000256" key="6">
    <source>
        <dbReference type="ARBA" id="ARBA00022958"/>
    </source>
</evidence>
<feature type="transmembrane region" description="Helical" evidence="10">
    <location>
        <begin position="162"/>
        <end position="182"/>
    </location>
</feature>
<accession>A0A3R9YL92</accession>
<feature type="transmembrane region" description="Helical" evidence="10">
    <location>
        <begin position="408"/>
        <end position="429"/>
    </location>
</feature>
<evidence type="ECO:0000256" key="9">
    <source>
        <dbReference type="ARBA" id="ARBA00023136"/>
    </source>
</evidence>
<organism evidence="11 12">
    <name type="scientific">Vagococcus humatus</name>
    <dbReference type="NCBI Taxonomy" id="1889241"/>
    <lineage>
        <taxon>Bacteria</taxon>
        <taxon>Bacillati</taxon>
        <taxon>Bacillota</taxon>
        <taxon>Bacilli</taxon>
        <taxon>Lactobacillales</taxon>
        <taxon>Enterococcaceae</taxon>
        <taxon>Vagococcus</taxon>
    </lineage>
</organism>
<keyword evidence="2" id="KW-0813">Transport</keyword>
<evidence type="ECO:0000256" key="3">
    <source>
        <dbReference type="ARBA" id="ARBA00022475"/>
    </source>
</evidence>
<keyword evidence="7 10" id="KW-1133">Transmembrane helix</keyword>
<keyword evidence="9 10" id="KW-0472">Membrane</keyword>
<dbReference type="GO" id="GO:0005886">
    <property type="term" value="C:plasma membrane"/>
    <property type="evidence" value="ECO:0007669"/>
    <property type="project" value="UniProtKB-SubCell"/>
</dbReference>
<dbReference type="RefSeq" id="WP_125942871.1">
    <property type="nucleotide sequence ID" value="NZ_PXZH01000001.1"/>
</dbReference>
<dbReference type="EMBL" id="PXZH01000001">
    <property type="protein sequence ID" value="RST90258.1"/>
    <property type="molecule type" value="Genomic_DNA"/>
</dbReference>
<feature type="transmembrane region" description="Helical" evidence="10">
    <location>
        <begin position="225"/>
        <end position="250"/>
    </location>
</feature>
<feature type="transmembrane region" description="Helical" evidence="10">
    <location>
        <begin position="130"/>
        <end position="150"/>
    </location>
</feature>
<proteinExistence type="predicted"/>
<evidence type="ECO:0000256" key="8">
    <source>
        <dbReference type="ARBA" id="ARBA00023065"/>
    </source>
</evidence>
<dbReference type="InterPro" id="IPR003445">
    <property type="entry name" value="Cat_transpt"/>
</dbReference>
<feature type="transmembrane region" description="Helical" evidence="10">
    <location>
        <begin position="79"/>
        <end position="102"/>
    </location>
</feature>
<evidence type="ECO:0000256" key="1">
    <source>
        <dbReference type="ARBA" id="ARBA00004651"/>
    </source>
</evidence>
<evidence type="ECO:0000256" key="10">
    <source>
        <dbReference type="SAM" id="Phobius"/>
    </source>
</evidence>
<dbReference type="NCBIfam" id="TIGR00933">
    <property type="entry name" value="2a38"/>
    <property type="match status" value="1"/>
</dbReference>
<keyword evidence="3" id="KW-1003">Cell membrane</keyword>
<evidence type="ECO:0000313" key="12">
    <source>
        <dbReference type="Proteomes" id="UP000277864"/>
    </source>
</evidence>
<evidence type="ECO:0000256" key="4">
    <source>
        <dbReference type="ARBA" id="ARBA00022538"/>
    </source>
</evidence>
<dbReference type="OrthoDB" id="9810952at2"/>
<keyword evidence="8" id="KW-0406">Ion transport</keyword>
<feature type="transmembrane region" description="Helical" evidence="10">
    <location>
        <begin position="384"/>
        <end position="402"/>
    </location>
</feature>
<dbReference type="AlphaFoldDB" id="A0A3R9YL92"/>
<feature type="transmembrane region" description="Helical" evidence="10">
    <location>
        <begin position="194"/>
        <end position="213"/>
    </location>
</feature>
<protein>
    <submittedName>
        <fullName evidence="11">Trk family potassium uptake protein</fullName>
    </submittedName>
</protein>
<dbReference type="PANTHER" id="PTHR32024">
    <property type="entry name" value="TRK SYSTEM POTASSIUM UPTAKE PROTEIN TRKG-RELATED"/>
    <property type="match status" value="1"/>
</dbReference>
<evidence type="ECO:0000256" key="7">
    <source>
        <dbReference type="ARBA" id="ARBA00022989"/>
    </source>
</evidence>
<dbReference type="Proteomes" id="UP000277864">
    <property type="component" value="Unassembled WGS sequence"/>
</dbReference>
<evidence type="ECO:0000256" key="5">
    <source>
        <dbReference type="ARBA" id="ARBA00022692"/>
    </source>
</evidence>
<dbReference type="GO" id="GO:0015379">
    <property type="term" value="F:potassium:chloride symporter activity"/>
    <property type="evidence" value="ECO:0007669"/>
    <property type="project" value="InterPro"/>
</dbReference>
<gene>
    <name evidence="11" type="ORF">C7P63_04065</name>
</gene>
<keyword evidence="6" id="KW-0630">Potassium</keyword>